<evidence type="ECO:0000313" key="6">
    <source>
        <dbReference type="EMBL" id="MBK6005925.1"/>
    </source>
</evidence>
<sequence>MKLGIAGTGKMGSAIARRLLSLGHEVTVWNRTQERAQPLLKDGAKWAATPAAVTAASEAVITILTDAKALDDVYFGADGLLAQGAQGKLFIEMSTVPPAKQQEMGPRVKAKGASYVECPVGGTTGPAAQGKLFGFAGGDAQDLERAKDLLGQLCRRVEHVGGYGDAARMKLAINLPLMVYWQALGEALSLIEPLGLDPARIVDILADTSGGPNLLKVRGPAIAQALSGQDVGPASFDLASMRKDVKTMLEQGLAQHYRMPVTEQTLKVFEAAVAAGMKDADCTAVPVWWLQGAGKS</sequence>
<dbReference type="EMBL" id="JAEPWM010000002">
    <property type="protein sequence ID" value="MBK6005925.1"/>
    <property type="molecule type" value="Genomic_DNA"/>
</dbReference>
<dbReference type="InterPro" id="IPR036291">
    <property type="entry name" value="NAD(P)-bd_dom_sf"/>
</dbReference>
<keyword evidence="2" id="KW-0520">NAD</keyword>
<dbReference type="SUPFAM" id="SSF48179">
    <property type="entry name" value="6-phosphogluconate dehydrogenase C-terminal domain-like"/>
    <property type="match status" value="1"/>
</dbReference>
<dbReference type="AlphaFoldDB" id="A0A934TRC2"/>
<dbReference type="Pfam" id="PF03446">
    <property type="entry name" value="NAD_binding_2"/>
    <property type="match status" value="1"/>
</dbReference>
<dbReference type="PIRSF" id="PIRSF000103">
    <property type="entry name" value="HIBADH"/>
    <property type="match status" value="1"/>
</dbReference>
<name>A0A934TRC2_9BURK</name>
<gene>
    <name evidence="6" type="ORF">JJB11_07440</name>
</gene>
<dbReference type="Proteomes" id="UP000630528">
    <property type="component" value="Unassembled WGS sequence"/>
</dbReference>
<feature type="domain" description="3-hydroxyisobutyrate dehydrogenase-like NAD-binding" evidence="5">
    <location>
        <begin position="164"/>
        <end position="285"/>
    </location>
</feature>
<keyword evidence="7" id="KW-1185">Reference proteome</keyword>
<dbReference type="RefSeq" id="WP_201167854.1">
    <property type="nucleotide sequence ID" value="NZ_JAEPWM010000002.1"/>
</dbReference>
<organism evidence="6 7">
    <name type="scientific">Ramlibacter ginsenosidimutans</name>
    <dbReference type="NCBI Taxonomy" id="502333"/>
    <lineage>
        <taxon>Bacteria</taxon>
        <taxon>Pseudomonadati</taxon>
        <taxon>Pseudomonadota</taxon>
        <taxon>Betaproteobacteria</taxon>
        <taxon>Burkholderiales</taxon>
        <taxon>Comamonadaceae</taxon>
        <taxon>Ramlibacter</taxon>
    </lineage>
</organism>
<dbReference type="GO" id="GO:0051287">
    <property type="term" value="F:NAD binding"/>
    <property type="evidence" value="ECO:0007669"/>
    <property type="project" value="InterPro"/>
</dbReference>
<dbReference type="Gene3D" id="1.10.1040.10">
    <property type="entry name" value="N-(1-d-carboxylethyl)-l-norvaline Dehydrogenase, domain 2"/>
    <property type="match status" value="1"/>
</dbReference>
<evidence type="ECO:0000259" key="4">
    <source>
        <dbReference type="Pfam" id="PF03446"/>
    </source>
</evidence>
<dbReference type="GO" id="GO:0016491">
    <property type="term" value="F:oxidoreductase activity"/>
    <property type="evidence" value="ECO:0007669"/>
    <property type="project" value="UniProtKB-KW"/>
</dbReference>
<dbReference type="InterPro" id="IPR008927">
    <property type="entry name" value="6-PGluconate_DH-like_C_sf"/>
</dbReference>
<dbReference type="Gene3D" id="3.40.50.720">
    <property type="entry name" value="NAD(P)-binding Rossmann-like Domain"/>
    <property type="match status" value="1"/>
</dbReference>
<accession>A0A934TRC2</accession>
<keyword evidence="1" id="KW-0560">Oxidoreductase</keyword>
<proteinExistence type="predicted"/>
<dbReference type="SUPFAM" id="SSF51735">
    <property type="entry name" value="NAD(P)-binding Rossmann-fold domains"/>
    <property type="match status" value="1"/>
</dbReference>
<dbReference type="PANTHER" id="PTHR43580">
    <property type="entry name" value="OXIDOREDUCTASE GLYR1-RELATED"/>
    <property type="match status" value="1"/>
</dbReference>
<evidence type="ECO:0000259" key="5">
    <source>
        <dbReference type="Pfam" id="PF14833"/>
    </source>
</evidence>
<dbReference type="InterPro" id="IPR015815">
    <property type="entry name" value="HIBADH-related"/>
</dbReference>
<feature type="domain" description="6-phosphogluconate dehydrogenase NADP-binding" evidence="4">
    <location>
        <begin position="2"/>
        <end position="161"/>
    </location>
</feature>
<evidence type="ECO:0000256" key="3">
    <source>
        <dbReference type="PIRSR" id="PIRSR000103-1"/>
    </source>
</evidence>
<dbReference type="InterPro" id="IPR006115">
    <property type="entry name" value="6PGDH_NADP-bd"/>
</dbReference>
<dbReference type="Pfam" id="PF14833">
    <property type="entry name" value="NAD_binding_11"/>
    <property type="match status" value="1"/>
</dbReference>
<comment type="caution">
    <text evidence="6">The sequence shown here is derived from an EMBL/GenBank/DDBJ whole genome shotgun (WGS) entry which is preliminary data.</text>
</comment>
<reference evidence="6" key="1">
    <citation type="journal article" date="2012" name="J. Microbiol. Biotechnol.">
        <title>Ramlibacter ginsenosidimutans sp. nov., with ginsenoside-converting activity.</title>
        <authorList>
            <person name="Wang L."/>
            <person name="An D.S."/>
            <person name="Kim S.G."/>
            <person name="Jin F.X."/>
            <person name="Kim S.C."/>
            <person name="Lee S.T."/>
            <person name="Im W.T."/>
        </authorList>
    </citation>
    <scope>NUCLEOTIDE SEQUENCE</scope>
    <source>
        <strain evidence="6">KACC 17527</strain>
    </source>
</reference>
<feature type="active site" evidence="3">
    <location>
        <position position="170"/>
    </location>
</feature>
<dbReference type="GO" id="GO:0050661">
    <property type="term" value="F:NADP binding"/>
    <property type="evidence" value="ECO:0007669"/>
    <property type="project" value="InterPro"/>
</dbReference>
<dbReference type="InterPro" id="IPR013328">
    <property type="entry name" value="6PGD_dom2"/>
</dbReference>
<dbReference type="InterPro" id="IPR029154">
    <property type="entry name" value="HIBADH-like_NADP-bd"/>
</dbReference>
<evidence type="ECO:0000256" key="2">
    <source>
        <dbReference type="ARBA" id="ARBA00023027"/>
    </source>
</evidence>
<evidence type="ECO:0000313" key="7">
    <source>
        <dbReference type="Proteomes" id="UP000630528"/>
    </source>
</evidence>
<reference evidence="6" key="2">
    <citation type="submission" date="2021-01" db="EMBL/GenBank/DDBJ databases">
        <authorList>
            <person name="Kang M."/>
        </authorList>
    </citation>
    <scope>NUCLEOTIDE SEQUENCE</scope>
    <source>
        <strain evidence="6">KACC 17527</strain>
    </source>
</reference>
<protein>
    <submittedName>
        <fullName evidence="6">NAD(P)-dependent oxidoreductase</fullName>
    </submittedName>
</protein>
<dbReference type="InterPro" id="IPR051265">
    <property type="entry name" value="HIBADH-related_NP60_sf"/>
</dbReference>
<evidence type="ECO:0000256" key="1">
    <source>
        <dbReference type="ARBA" id="ARBA00023002"/>
    </source>
</evidence>
<dbReference type="PANTHER" id="PTHR43580:SF2">
    <property type="entry name" value="CYTOKINE-LIKE NUCLEAR FACTOR N-PAC"/>
    <property type="match status" value="1"/>
</dbReference>